<dbReference type="Proteomes" id="UP000266328">
    <property type="component" value="Unassembled WGS sequence"/>
</dbReference>
<evidence type="ECO:0008006" key="4">
    <source>
        <dbReference type="Google" id="ProtNLM"/>
    </source>
</evidence>
<dbReference type="AlphaFoldDB" id="A0A398D1B2"/>
<dbReference type="InterPro" id="IPR006056">
    <property type="entry name" value="RidA"/>
</dbReference>
<name>A0A398D1B2_9BACT</name>
<dbReference type="CDD" id="cd00448">
    <property type="entry name" value="YjgF_YER057c_UK114_family"/>
    <property type="match status" value="1"/>
</dbReference>
<dbReference type="RefSeq" id="WP_119088646.1">
    <property type="nucleotide sequence ID" value="NZ_QXIS01000007.1"/>
</dbReference>
<dbReference type="PANTHER" id="PTHR11803:SF58">
    <property type="entry name" value="PROTEIN HMF1-RELATED"/>
    <property type="match status" value="1"/>
</dbReference>
<evidence type="ECO:0000313" key="2">
    <source>
        <dbReference type="EMBL" id="RIE06548.1"/>
    </source>
</evidence>
<dbReference type="GO" id="GO:0005829">
    <property type="term" value="C:cytosol"/>
    <property type="evidence" value="ECO:0007669"/>
    <property type="project" value="TreeGrafter"/>
</dbReference>
<comment type="similarity">
    <text evidence="1">Belongs to the RutC family.</text>
</comment>
<dbReference type="Pfam" id="PF01042">
    <property type="entry name" value="Ribonuc_L-PSP"/>
    <property type="match status" value="1"/>
</dbReference>
<evidence type="ECO:0000256" key="1">
    <source>
        <dbReference type="ARBA" id="ARBA00010552"/>
    </source>
</evidence>
<organism evidence="2 3">
    <name type="scientific">Candidatus Cryosericum terrychapinii</name>
    <dbReference type="NCBI Taxonomy" id="2290919"/>
    <lineage>
        <taxon>Bacteria</taxon>
        <taxon>Pseudomonadati</taxon>
        <taxon>Caldisericota/Cryosericota group</taxon>
        <taxon>Candidatus Cryosericota</taxon>
        <taxon>Candidatus Cryosericia</taxon>
        <taxon>Candidatus Cryosericales</taxon>
        <taxon>Candidatus Cryosericaceae</taxon>
        <taxon>Candidatus Cryosericum</taxon>
    </lineage>
</organism>
<dbReference type="InterPro" id="IPR019897">
    <property type="entry name" value="RidA_CS"/>
</dbReference>
<dbReference type="Gene3D" id="3.30.1330.40">
    <property type="entry name" value="RutC-like"/>
    <property type="match status" value="1"/>
</dbReference>
<reference evidence="2 3" key="1">
    <citation type="submission" date="2018-09" db="EMBL/GenBank/DDBJ databases">
        <title>Discovery and Ecogenomic Context for Candidatus Cryosericales, a Global Caldiserica Order Active in Thawing Permafrost.</title>
        <authorList>
            <person name="Martinez M.A."/>
            <person name="Woodcroft B.J."/>
            <person name="Ignacio Espinoza J.C."/>
            <person name="Zayed A."/>
            <person name="Singleton C.M."/>
            <person name="Boyd J."/>
            <person name="Li Y.-F."/>
            <person name="Purvine S."/>
            <person name="Maughan H."/>
            <person name="Hodgkins S.B."/>
            <person name="Anderson D."/>
            <person name="Sederholm M."/>
            <person name="Temperton B."/>
            <person name="Saleska S.R."/>
            <person name="Tyson G.W."/>
            <person name="Rich V.I."/>
        </authorList>
    </citation>
    <scope>NUCLEOTIDE SEQUENCE [LARGE SCALE GENOMIC DNA]</scope>
    <source>
        <strain evidence="2 3">SMC7</strain>
    </source>
</reference>
<proteinExistence type="inferred from homology"/>
<protein>
    <recommendedName>
        <fullName evidence="4">RidA family protein</fullName>
    </recommendedName>
</protein>
<dbReference type="InterPro" id="IPR006175">
    <property type="entry name" value="YjgF/YER057c/UK114"/>
</dbReference>
<accession>A0A398D1B2</accession>
<sequence>MREAVATLSAPQAIGPYSQGIKVGNLVFISGQVGTDPETGALETGGIEIQTRRALKNLEAVVTGAGLELKDVVKVNVYLTDMGDFAAMNAVYREFFESPFPARCCVHVGDLAGDADVEIDAMAVGNPQPK</sequence>
<dbReference type="EMBL" id="QXIS01000007">
    <property type="protein sequence ID" value="RIE06548.1"/>
    <property type="molecule type" value="Genomic_DNA"/>
</dbReference>
<dbReference type="GO" id="GO:0019239">
    <property type="term" value="F:deaminase activity"/>
    <property type="evidence" value="ECO:0007669"/>
    <property type="project" value="TreeGrafter"/>
</dbReference>
<dbReference type="NCBIfam" id="TIGR00004">
    <property type="entry name" value="Rid family detoxifying hydrolase"/>
    <property type="match status" value="1"/>
</dbReference>
<dbReference type="OrthoDB" id="9803101at2"/>
<dbReference type="SUPFAM" id="SSF55298">
    <property type="entry name" value="YjgF-like"/>
    <property type="match status" value="1"/>
</dbReference>
<evidence type="ECO:0000313" key="3">
    <source>
        <dbReference type="Proteomes" id="UP000266328"/>
    </source>
</evidence>
<comment type="caution">
    <text evidence="2">The sequence shown here is derived from an EMBL/GenBank/DDBJ whole genome shotgun (WGS) entry which is preliminary data.</text>
</comment>
<dbReference type="InterPro" id="IPR035959">
    <property type="entry name" value="RutC-like_sf"/>
</dbReference>
<dbReference type="FunFam" id="3.30.1330.40:FF:000001">
    <property type="entry name" value="L-PSP family endoribonuclease"/>
    <property type="match status" value="1"/>
</dbReference>
<dbReference type="PANTHER" id="PTHR11803">
    <property type="entry name" value="2-IMINOBUTANOATE/2-IMINOPROPANOATE DEAMINASE RIDA"/>
    <property type="match status" value="1"/>
</dbReference>
<gene>
    <name evidence="2" type="ORF">SMC7_01655</name>
</gene>
<dbReference type="PROSITE" id="PS01094">
    <property type="entry name" value="UPF0076"/>
    <property type="match status" value="1"/>
</dbReference>
<keyword evidence="3" id="KW-1185">Reference proteome</keyword>